<gene>
    <name evidence="1" type="ORF">OKC24_13185</name>
</gene>
<proteinExistence type="predicted"/>
<evidence type="ECO:0000313" key="1">
    <source>
        <dbReference type="EMBL" id="MCW8040092.1"/>
    </source>
</evidence>
<organism evidence="1 2">
    <name type="scientific">Acinetobacter entericus</name>
    <dbReference type="NCBI Taxonomy" id="2989714"/>
    <lineage>
        <taxon>Bacteria</taxon>
        <taxon>Pseudomonadati</taxon>
        <taxon>Pseudomonadota</taxon>
        <taxon>Gammaproteobacteria</taxon>
        <taxon>Moraxellales</taxon>
        <taxon>Moraxellaceae</taxon>
        <taxon>Acinetobacter</taxon>
    </lineage>
</organism>
<sequence>MNALIGQTFQINQLIGIKDVIQLTVLSRSTIYAMMDQYSPYYDPSFPKSVKISQNRIAWSALEIHQWIESKLASRE</sequence>
<name>A0ABT3NKK1_9GAMM</name>
<comment type="caution">
    <text evidence="1">The sequence shown here is derived from an EMBL/GenBank/DDBJ whole genome shotgun (WGS) entry which is preliminary data.</text>
</comment>
<dbReference type="RefSeq" id="WP_265465573.1">
    <property type="nucleotide sequence ID" value="NZ_JAPEQW010000017.1"/>
</dbReference>
<accession>A0ABT3NKK1</accession>
<dbReference type="Gene3D" id="1.10.238.160">
    <property type="match status" value="1"/>
</dbReference>
<dbReference type="PANTHER" id="PTHR36154">
    <property type="entry name" value="DNA-BINDING TRANSCRIPTIONAL ACTIVATOR ALPA"/>
    <property type="match status" value="1"/>
</dbReference>
<dbReference type="InterPro" id="IPR052931">
    <property type="entry name" value="Prophage_regulatory_activator"/>
</dbReference>
<dbReference type="EMBL" id="JAPEQW010000017">
    <property type="protein sequence ID" value="MCW8040092.1"/>
    <property type="molecule type" value="Genomic_DNA"/>
</dbReference>
<dbReference type="PANTHER" id="PTHR36154:SF1">
    <property type="entry name" value="DNA-BINDING TRANSCRIPTIONAL ACTIVATOR ALPA"/>
    <property type="match status" value="1"/>
</dbReference>
<dbReference type="Pfam" id="PF05930">
    <property type="entry name" value="Phage_AlpA"/>
    <property type="match status" value="1"/>
</dbReference>
<protein>
    <submittedName>
        <fullName evidence="1">AlpA family phage regulatory protein</fullName>
    </submittedName>
</protein>
<dbReference type="InterPro" id="IPR010260">
    <property type="entry name" value="AlpA"/>
</dbReference>
<keyword evidence="2" id="KW-1185">Reference proteome</keyword>
<reference evidence="1 2" key="1">
    <citation type="submission" date="2022-11" db="EMBL/GenBank/DDBJ databases">
        <title>Acinetobacter entericus sp. nov., isolated from the gut of the plastic-eating larvae of the Coleoptera insect Zophobas atratus.</title>
        <authorList>
            <person name="Dong X."/>
            <person name="Yang Y."/>
        </authorList>
    </citation>
    <scope>NUCLEOTIDE SEQUENCE [LARGE SCALE GENOMIC DNA]</scope>
    <source>
        <strain evidence="1 2">BIT-DXN8</strain>
    </source>
</reference>
<dbReference type="Proteomes" id="UP001209682">
    <property type="component" value="Unassembled WGS sequence"/>
</dbReference>
<evidence type="ECO:0000313" key="2">
    <source>
        <dbReference type="Proteomes" id="UP001209682"/>
    </source>
</evidence>